<dbReference type="OrthoDB" id="2192561at2759"/>
<sequence length="495" mass="57370">MGKIETVKGSKRHDPLGKQIQESDNQHKQQRHRTGKGAIKKKLGEIREDEYVDEEEKVISKQLSKKILSQIRQQAIEVEEEDRRDRLSTAVSRGDDQQGMVEGRDGEEDIDDQDRILLENVKNQKPLLSFDDLEDEDGDLEEDLYDQGDSKSVGGFGDDSDTESRYGEYMRTEEEEALDEEDERILQMFMGQGQGEGGVGHKAGVRFTLGQLIEAKLKEQEEKESMVKEPRQKMNPKVLEVYKKVGQMLAHYRSGKVPRAFCILPNFTNWEDLIYLTRPDLWTPHAVREATKIFVMSSNARQTQRFLSLVLLPRVRDNIAEFRKLNFHLYMALKKSLYRPQAFYKAIFLPLAEEGDATLLEAKIIASVVKKVSVPVIHSSVALLKLAQIPKYNGATSLFIMTLCDKKYSLPLRVVDSLYQHFISFVDERRDLPVLWHQSLLMFVQRYKNDIKPQHKENLKILLRNQFHHQITNEIRRELFNNQSSQQSENKMSMD</sequence>
<feature type="compositionally biased region" description="Basic and acidic residues" evidence="2">
    <location>
        <begin position="1"/>
        <end position="16"/>
    </location>
</feature>
<keyword evidence="4" id="KW-1185">Reference proteome</keyword>
<evidence type="ECO:0000313" key="3">
    <source>
        <dbReference type="EMBL" id="EGG14961.1"/>
    </source>
</evidence>
<organism evidence="3 4">
    <name type="scientific">Cavenderia fasciculata</name>
    <name type="common">Slime mold</name>
    <name type="synonym">Dictyostelium fasciculatum</name>
    <dbReference type="NCBI Taxonomy" id="261658"/>
    <lineage>
        <taxon>Eukaryota</taxon>
        <taxon>Amoebozoa</taxon>
        <taxon>Evosea</taxon>
        <taxon>Eumycetozoa</taxon>
        <taxon>Dictyostelia</taxon>
        <taxon>Acytosteliales</taxon>
        <taxon>Cavenderiaceae</taxon>
        <taxon>Cavenderia</taxon>
    </lineage>
</organism>
<dbReference type="GO" id="GO:0030688">
    <property type="term" value="C:preribosome, small subunit precursor"/>
    <property type="evidence" value="ECO:0007669"/>
    <property type="project" value="TreeGrafter"/>
</dbReference>
<dbReference type="GO" id="GO:0005737">
    <property type="term" value="C:cytoplasm"/>
    <property type="evidence" value="ECO:0007669"/>
    <property type="project" value="TreeGrafter"/>
</dbReference>
<comment type="similarity">
    <text evidence="1">Belongs to the bystin family.</text>
</comment>
<dbReference type="RefSeq" id="XP_004351477.1">
    <property type="nucleotide sequence ID" value="XM_004351425.1"/>
</dbReference>
<dbReference type="Proteomes" id="UP000007797">
    <property type="component" value="Unassembled WGS sequence"/>
</dbReference>
<dbReference type="GeneID" id="14866850"/>
<protein>
    <submittedName>
        <fullName evidence="3">Bystin</fullName>
    </submittedName>
</protein>
<dbReference type="KEGG" id="dfa:DFA_10835"/>
<dbReference type="OMA" id="GEYMRTE"/>
<dbReference type="EMBL" id="GL883027">
    <property type="protein sequence ID" value="EGG14961.1"/>
    <property type="molecule type" value="Genomic_DNA"/>
</dbReference>
<evidence type="ECO:0000256" key="1">
    <source>
        <dbReference type="ARBA" id="ARBA00007114"/>
    </source>
</evidence>
<name>F4QBI9_CACFS</name>
<dbReference type="Pfam" id="PF05291">
    <property type="entry name" value="Bystin"/>
    <property type="match status" value="1"/>
</dbReference>
<dbReference type="GO" id="GO:0006364">
    <property type="term" value="P:rRNA processing"/>
    <property type="evidence" value="ECO:0007669"/>
    <property type="project" value="TreeGrafter"/>
</dbReference>
<reference evidence="4" key="1">
    <citation type="journal article" date="2011" name="Genome Res.">
        <title>Phylogeny-wide analysis of social amoeba genomes highlights ancient origins for complex intercellular communication.</title>
        <authorList>
            <person name="Heidel A.J."/>
            <person name="Lawal H.M."/>
            <person name="Felder M."/>
            <person name="Schilde C."/>
            <person name="Helps N.R."/>
            <person name="Tunggal B."/>
            <person name="Rivero F."/>
            <person name="John U."/>
            <person name="Schleicher M."/>
            <person name="Eichinger L."/>
            <person name="Platzer M."/>
            <person name="Noegel A.A."/>
            <person name="Schaap P."/>
            <person name="Gloeckner G."/>
        </authorList>
    </citation>
    <scope>NUCLEOTIDE SEQUENCE [LARGE SCALE GENOMIC DNA]</scope>
    <source>
        <strain evidence="4">SH3</strain>
    </source>
</reference>
<dbReference type="InterPro" id="IPR007955">
    <property type="entry name" value="Bystin"/>
</dbReference>
<accession>F4QBI9</accession>
<feature type="region of interest" description="Disordered" evidence="2">
    <location>
        <begin position="143"/>
        <end position="165"/>
    </location>
</feature>
<feature type="region of interest" description="Disordered" evidence="2">
    <location>
        <begin position="77"/>
        <end position="112"/>
    </location>
</feature>
<evidence type="ECO:0000256" key="2">
    <source>
        <dbReference type="SAM" id="MobiDB-lite"/>
    </source>
</evidence>
<feature type="region of interest" description="Disordered" evidence="2">
    <location>
        <begin position="1"/>
        <end position="41"/>
    </location>
</feature>
<dbReference type="STRING" id="1054147.F4QBI9"/>
<feature type="compositionally biased region" description="Basic residues" evidence="2">
    <location>
        <begin position="28"/>
        <end position="41"/>
    </location>
</feature>
<dbReference type="GO" id="GO:0005730">
    <property type="term" value="C:nucleolus"/>
    <property type="evidence" value="ECO:0007669"/>
    <property type="project" value="TreeGrafter"/>
</dbReference>
<dbReference type="PANTHER" id="PTHR12821:SF0">
    <property type="entry name" value="BYSTIN"/>
    <property type="match status" value="1"/>
</dbReference>
<dbReference type="GO" id="GO:0030515">
    <property type="term" value="F:snoRNA binding"/>
    <property type="evidence" value="ECO:0007669"/>
    <property type="project" value="TreeGrafter"/>
</dbReference>
<gene>
    <name evidence="3" type="primary">bysl</name>
    <name evidence="3" type="ORF">DFA_10835</name>
</gene>
<evidence type="ECO:0000313" key="4">
    <source>
        <dbReference type="Proteomes" id="UP000007797"/>
    </source>
</evidence>
<dbReference type="PANTHER" id="PTHR12821">
    <property type="entry name" value="BYSTIN"/>
    <property type="match status" value="1"/>
</dbReference>
<proteinExistence type="inferred from homology"/>
<dbReference type="AlphaFoldDB" id="F4QBI9"/>